<evidence type="ECO:0000256" key="5">
    <source>
        <dbReference type="ARBA" id="ARBA00022777"/>
    </source>
</evidence>
<dbReference type="PANTHER" id="PTHR24350">
    <property type="entry name" value="SERINE/THREONINE-PROTEIN KINASE IAL-RELATED"/>
    <property type="match status" value="1"/>
</dbReference>
<dbReference type="InterPro" id="IPR017441">
    <property type="entry name" value="Protein_kinase_ATP_BS"/>
</dbReference>
<dbReference type="GO" id="GO:0005524">
    <property type="term" value="F:ATP binding"/>
    <property type="evidence" value="ECO:0007669"/>
    <property type="project" value="UniProtKB-UniRule"/>
</dbReference>
<evidence type="ECO:0000256" key="14">
    <source>
        <dbReference type="SAM" id="MobiDB-lite"/>
    </source>
</evidence>
<feature type="region of interest" description="Disordered" evidence="14">
    <location>
        <begin position="399"/>
        <end position="495"/>
    </location>
</feature>
<dbReference type="GO" id="GO:0000070">
    <property type="term" value="P:mitotic sister chromatid segregation"/>
    <property type="evidence" value="ECO:0007669"/>
    <property type="project" value="UniProtKB-ARBA"/>
</dbReference>
<dbReference type="PROSITE" id="PS00107">
    <property type="entry name" value="PROTEIN_KINASE_ATP"/>
    <property type="match status" value="1"/>
</dbReference>
<dbReference type="InterPro" id="IPR008271">
    <property type="entry name" value="Ser/Thr_kinase_AS"/>
</dbReference>
<dbReference type="GO" id="GO:0004674">
    <property type="term" value="F:protein serine/threonine kinase activity"/>
    <property type="evidence" value="ECO:0007669"/>
    <property type="project" value="UniProtKB-KW"/>
</dbReference>
<dbReference type="GO" id="GO:0030496">
    <property type="term" value="C:midbody"/>
    <property type="evidence" value="ECO:0007669"/>
    <property type="project" value="UniProtKB-SubCell"/>
</dbReference>
<evidence type="ECO:0000256" key="11">
    <source>
        <dbReference type="PIRSR" id="PIRSR630616-3"/>
    </source>
</evidence>
<keyword evidence="6 10" id="KW-0067">ATP-binding</keyword>
<keyword evidence="2 13" id="KW-0723">Serine/threonine-protein kinase</keyword>
<dbReference type="FunFam" id="3.30.200.20:FF:000042">
    <property type="entry name" value="Aurora kinase A"/>
    <property type="match status" value="1"/>
</dbReference>
<feature type="binding site" evidence="10">
    <location>
        <position position="1028"/>
    </location>
    <ligand>
        <name>ATP</name>
        <dbReference type="ChEBI" id="CHEBI:30616"/>
    </ligand>
</feature>
<feature type="region of interest" description="Disordered" evidence="14">
    <location>
        <begin position="692"/>
        <end position="746"/>
    </location>
</feature>
<dbReference type="FunFam" id="1.10.510.10:FF:000235">
    <property type="entry name" value="Serine/threonine-protein kinase ark1"/>
    <property type="match status" value="1"/>
</dbReference>
<evidence type="ECO:0000256" key="4">
    <source>
        <dbReference type="ARBA" id="ARBA00022741"/>
    </source>
</evidence>
<dbReference type="EMBL" id="OU963866">
    <property type="protein sequence ID" value="CAH0772106.1"/>
    <property type="molecule type" value="Genomic_DNA"/>
</dbReference>
<name>A0A9P0CDL7_BEMTA</name>
<dbReference type="InterPro" id="IPR030616">
    <property type="entry name" value="Aur-like"/>
</dbReference>
<keyword evidence="4 10" id="KW-0547">Nucleotide-binding</keyword>
<evidence type="ECO:0000256" key="9">
    <source>
        <dbReference type="PIRSR" id="PIRSR630616-1"/>
    </source>
</evidence>
<dbReference type="GO" id="GO:0032506">
    <property type="term" value="P:cytokinetic process"/>
    <property type="evidence" value="ECO:0007669"/>
    <property type="project" value="UniProtKB-ARBA"/>
</dbReference>
<feature type="compositionally biased region" description="Basic and acidic residues" evidence="14">
    <location>
        <begin position="712"/>
        <end position="724"/>
    </location>
</feature>
<dbReference type="Pfam" id="PF00069">
    <property type="entry name" value="Pkinase"/>
    <property type="match status" value="1"/>
</dbReference>
<feature type="compositionally biased region" description="Polar residues" evidence="14">
    <location>
        <begin position="399"/>
        <end position="420"/>
    </location>
</feature>
<evidence type="ECO:0000256" key="7">
    <source>
        <dbReference type="ARBA" id="ARBA00047899"/>
    </source>
</evidence>
<evidence type="ECO:0000256" key="8">
    <source>
        <dbReference type="ARBA" id="ARBA00048679"/>
    </source>
</evidence>
<dbReference type="InterPro" id="IPR000719">
    <property type="entry name" value="Prot_kinase_dom"/>
</dbReference>
<feature type="binding site" evidence="10">
    <location>
        <begin position="1014"/>
        <end position="1015"/>
    </location>
    <ligand>
        <name>ATP</name>
        <dbReference type="ChEBI" id="CHEBI:30616"/>
    </ligand>
</feature>
<dbReference type="InterPro" id="IPR011009">
    <property type="entry name" value="Kinase-like_dom_sf"/>
</dbReference>
<dbReference type="EC" id="2.7.11.1" evidence="13"/>
<comment type="catalytic activity">
    <reaction evidence="7 13">
        <text>L-threonyl-[protein] + ATP = O-phospho-L-threonyl-[protein] + ADP + H(+)</text>
        <dbReference type="Rhea" id="RHEA:46608"/>
        <dbReference type="Rhea" id="RHEA-COMP:11060"/>
        <dbReference type="Rhea" id="RHEA-COMP:11605"/>
        <dbReference type="ChEBI" id="CHEBI:15378"/>
        <dbReference type="ChEBI" id="CHEBI:30013"/>
        <dbReference type="ChEBI" id="CHEBI:30616"/>
        <dbReference type="ChEBI" id="CHEBI:61977"/>
        <dbReference type="ChEBI" id="CHEBI:456216"/>
        <dbReference type="EC" id="2.7.11.1"/>
    </reaction>
</comment>
<evidence type="ECO:0000256" key="10">
    <source>
        <dbReference type="PIRSR" id="PIRSR630616-2"/>
    </source>
</evidence>
<keyword evidence="17" id="KW-1185">Reference proteome</keyword>
<dbReference type="GO" id="GO:0030261">
    <property type="term" value="P:chromosome condensation"/>
    <property type="evidence" value="ECO:0007669"/>
    <property type="project" value="UniProtKB-ARBA"/>
</dbReference>
<evidence type="ECO:0000256" key="1">
    <source>
        <dbReference type="ARBA" id="ARBA00004214"/>
    </source>
</evidence>
<comment type="subcellular location">
    <subcellularLocation>
        <location evidence="1">Midbody</location>
    </subcellularLocation>
</comment>
<feature type="active site" description="Proton acceptor" evidence="9">
    <location>
        <position position="1010"/>
    </location>
</feature>
<feature type="binding site" evidence="10">
    <location>
        <position position="895"/>
    </location>
    <ligand>
        <name>ATP</name>
        <dbReference type="ChEBI" id="CHEBI:30616"/>
    </ligand>
</feature>
<dbReference type="AlphaFoldDB" id="A0A9P0CDL7"/>
<dbReference type="KEGG" id="btab:109042189"/>
<dbReference type="PROSITE" id="PS00108">
    <property type="entry name" value="PROTEIN_KINASE_ST"/>
    <property type="match status" value="1"/>
</dbReference>
<evidence type="ECO:0000256" key="2">
    <source>
        <dbReference type="ARBA" id="ARBA00022527"/>
    </source>
</evidence>
<evidence type="ECO:0000313" key="16">
    <source>
        <dbReference type="EMBL" id="CAH0772106.1"/>
    </source>
</evidence>
<evidence type="ECO:0000256" key="6">
    <source>
        <dbReference type="ARBA" id="ARBA00022840"/>
    </source>
</evidence>
<dbReference type="Gene3D" id="1.10.510.10">
    <property type="entry name" value="Transferase(Phosphotransferase) domain 1"/>
    <property type="match status" value="1"/>
</dbReference>
<evidence type="ECO:0000256" key="13">
    <source>
        <dbReference type="RuleBase" id="RU367134"/>
    </source>
</evidence>
<feature type="compositionally biased region" description="Polar residues" evidence="14">
    <location>
        <begin position="448"/>
        <end position="495"/>
    </location>
</feature>
<dbReference type="SMART" id="SM00220">
    <property type="entry name" value="S_TKc"/>
    <property type="match status" value="1"/>
</dbReference>
<dbReference type="CDD" id="cd14007">
    <property type="entry name" value="STKc_Aurora"/>
    <property type="match status" value="1"/>
</dbReference>
<proteinExistence type="inferred from homology"/>
<dbReference type="SUPFAM" id="SSF56112">
    <property type="entry name" value="Protein kinase-like (PK-like)"/>
    <property type="match status" value="1"/>
</dbReference>
<organism evidence="16 17">
    <name type="scientific">Bemisia tabaci</name>
    <name type="common">Sweetpotato whitefly</name>
    <name type="synonym">Aleurodes tabaci</name>
    <dbReference type="NCBI Taxonomy" id="7038"/>
    <lineage>
        <taxon>Eukaryota</taxon>
        <taxon>Metazoa</taxon>
        <taxon>Ecdysozoa</taxon>
        <taxon>Arthropoda</taxon>
        <taxon>Hexapoda</taxon>
        <taxon>Insecta</taxon>
        <taxon>Pterygota</taxon>
        <taxon>Neoptera</taxon>
        <taxon>Paraneoptera</taxon>
        <taxon>Hemiptera</taxon>
        <taxon>Sternorrhyncha</taxon>
        <taxon>Aleyrodoidea</taxon>
        <taxon>Aleyrodidae</taxon>
        <taxon>Aleyrodinae</taxon>
        <taxon>Bemisia</taxon>
    </lineage>
</organism>
<feature type="binding site" evidence="10 12">
    <location>
        <position position="914"/>
    </location>
    <ligand>
        <name>ATP</name>
        <dbReference type="ChEBI" id="CHEBI:30616"/>
    </ligand>
</feature>
<keyword evidence="5 13" id="KW-0418">Kinase</keyword>
<evidence type="ECO:0000256" key="3">
    <source>
        <dbReference type="ARBA" id="ARBA00022679"/>
    </source>
</evidence>
<protein>
    <recommendedName>
        <fullName evidence="13">Aurora kinase</fullName>
        <ecNumber evidence="13">2.7.11.1</ecNumber>
    </recommendedName>
</protein>
<sequence>MDDNKENKLLRVGSIAEVNQRTNTTHSRKRWSQPEAPFYPKVSATHQSSDSRPAVLIRCQSSNILERNSNLVLPPPPLIKSSSLRKSNSRSLDHVISLENSRIDGAKNSNARNDKSVDSRNTNVMRGFSLSTSDLSKQRHSQQAYYLPKDGSYQSVMLKKTPSKSQSCLASNSAPMTSAFQGKELFQCMQNHLSKSIDSHSRNWPLSLKRPSMEKSGKSIPTKVSQCIKNNGPLRADTLHDKVHYSSNSIPSHLNFRRSFNLELTKNEPLEQSDSTRNKVIQHFLTSASLSRSRQSRDFETEKLANIESVQNSNKIESGVCRRYGSSPFLSGVKPLNASKTLESSKNGSLKKIDGSPKTGRYPLTKSSSSSKISQSSRAGTPEIRNNAHFMRSNVSQNQTLNHHPKNSSLSTCGQSNTLKSRGGDGFSKSDGTQNKSRLNSAGRKSFSFETSSSLKNGLSTKSNNVPSRTTTSFDSTGQKIASSRTSPLIKNGSKSDNMLCKTVTATASRKSVSSVASPLMKKGLLEKSDNVPCKTVSAIASRKSVSSVASPLIKKGLLEKSDNVPCKTVSAIASRKSVSSVASPLVKKGLLEKSDNVPCKTVTATAIQKSVSSATSPLIKKSLFGKSDNDQCKAVTATTGRKSAISGTSSSMKKVSSPKIDNVSCRAVTAAVGRKSINSGVSPSIKNVLSAKSDVVPSRAVTPTATTKPFSSKELHDSSKDTPTKLSSKQILNHKDSMVNSPCKPRMSGTMELTGTSTDHNLTKVSVVPNNLEKNEFNKGETKTRCQVLDSTLTLSQSADIHTVSKSTEISAETKMKTISEKHTAEKETTSTQDAVNETGHECVEEKTVESKEAAKGHLKSSGDMGLLSIGANDDRQKWVLQDFDIGRALGKGKFGSVYLAREKKSKYIVALKVLFKSQIFEANFEYQLKREIEIQTHLRHPNILKMYGYFHDDKRVYMILEFAPKGELFKEMKSQENGRFSEERTANYVSQLASALQYCHERNVIHRDIKLENLLLGAKGELKIADFGWSVHTPSSKRNTLCGTLDYLPPEMILGLEHDEKVDIWSLGVLCFECLTGKPPFEAAEYAETYRRIKNAIVIYPPYISALARDLISKLLRVQPSERLSLPKILTHEWIIKHTSSKNNEPIAA</sequence>
<accession>A0A9P0CDL7</accession>
<keyword evidence="3 13" id="KW-0808">Transferase</keyword>
<feature type="binding site" evidence="10">
    <location>
        <begin position="963"/>
        <end position="965"/>
    </location>
    <ligand>
        <name>ATP</name>
        <dbReference type="ChEBI" id="CHEBI:30616"/>
    </ligand>
</feature>
<evidence type="ECO:0000256" key="12">
    <source>
        <dbReference type="PROSITE-ProRule" id="PRU10141"/>
    </source>
</evidence>
<evidence type="ECO:0000259" key="15">
    <source>
        <dbReference type="PROSITE" id="PS50011"/>
    </source>
</evidence>
<gene>
    <name evidence="16" type="ORF">BEMITA_LOCUS8757</name>
</gene>
<feature type="compositionally biased region" description="Low complexity" evidence="14">
    <location>
        <begin position="366"/>
        <end position="377"/>
    </location>
</feature>
<dbReference type="GO" id="GO:0006325">
    <property type="term" value="P:chromatin organization"/>
    <property type="evidence" value="ECO:0007669"/>
    <property type="project" value="UniProtKB-ARBA"/>
</dbReference>
<feature type="domain" description="Protein kinase" evidence="15">
    <location>
        <begin position="885"/>
        <end position="1137"/>
    </location>
</feature>
<feature type="compositionally biased region" description="Polar residues" evidence="14">
    <location>
        <begin position="702"/>
        <end position="711"/>
    </location>
</feature>
<feature type="region of interest" description="Disordered" evidence="14">
    <location>
        <begin position="340"/>
        <end position="382"/>
    </location>
</feature>
<evidence type="ECO:0000313" key="17">
    <source>
        <dbReference type="Proteomes" id="UP001152759"/>
    </source>
</evidence>
<dbReference type="Proteomes" id="UP001152759">
    <property type="component" value="Chromosome 5"/>
</dbReference>
<dbReference type="PROSITE" id="PS50011">
    <property type="entry name" value="PROTEIN_KINASE_DOM"/>
    <property type="match status" value="1"/>
</dbReference>
<reference evidence="16" key="1">
    <citation type="submission" date="2021-12" db="EMBL/GenBank/DDBJ databases">
        <authorList>
            <person name="King R."/>
        </authorList>
    </citation>
    <scope>NUCLEOTIDE SEQUENCE</scope>
</reference>
<comment type="catalytic activity">
    <reaction evidence="8 13">
        <text>L-seryl-[protein] + ATP = O-phospho-L-seryl-[protein] + ADP + H(+)</text>
        <dbReference type="Rhea" id="RHEA:17989"/>
        <dbReference type="Rhea" id="RHEA-COMP:9863"/>
        <dbReference type="Rhea" id="RHEA-COMP:11604"/>
        <dbReference type="ChEBI" id="CHEBI:15378"/>
        <dbReference type="ChEBI" id="CHEBI:29999"/>
        <dbReference type="ChEBI" id="CHEBI:30616"/>
        <dbReference type="ChEBI" id="CHEBI:83421"/>
        <dbReference type="ChEBI" id="CHEBI:456216"/>
        <dbReference type="EC" id="2.7.11.1"/>
    </reaction>
</comment>
<feature type="cross-link" description="Glycyl lysine isopeptide (Lys-Gly) (interchain with G-Cter in SUMO2)" evidence="11">
    <location>
        <position position="1012"/>
    </location>
</feature>
<dbReference type="Gene3D" id="3.30.200.20">
    <property type="entry name" value="Phosphorylase Kinase, domain 1"/>
    <property type="match status" value="1"/>
</dbReference>
<comment type="similarity">
    <text evidence="13">Belongs to the protein kinase superfamily. Ser/Thr protein kinase family. Aurora subfamily.</text>
</comment>
<feature type="compositionally biased region" description="Polar residues" evidence="14">
    <location>
        <begin position="430"/>
        <end position="440"/>
    </location>
</feature>